<evidence type="ECO:0000313" key="11">
    <source>
        <dbReference type="Ensembl" id="ENSECRP00000010528.1"/>
    </source>
</evidence>
<dbReference type="GO" id="GO:0061630">
    <property type="term" value="F:ubiquitin protein ligase activity"/>
    <property type="evidence" value="ECO:0007669"/>
    <property type="project" value="UniProtKB-EC"/>
</dbReference>
<feature type="compositionally biased region" description="Polar residues" evidence="9">
    <location>
        <begin position="234"/>
        <end position="247"/>
    </location>
</feature>
<feature type="compositionally biased region" description="Basic and acidic residues" evidence="9">
    <location>
        <begin position="330"/>
        <end position="341"/>
    </location>
</feature>
<feature type="compositionally biased region" description="Low complexity" evidence="9">
    <location>
        <begin position="344"/>
        <end position="380"/>
    </location>
</feature>
<evidence type="ECO:0000256" key="5">
    <source>
        <dbReference type="ARBA" id="ARBA00022723"/>
    </source>
</evidence>
<dbReference type="Pfam" id="PF12906">
    <property type="entry name" value="RINGv"/>
    <property type="match status" value="1"/>
</dbReference>
<dbReference type="InterPro" id="IPR013083">
    <property type="entry name" value="Znf_RING/FYVE/PHD"/>
</dbReference>
<keyword evidence="5" id="KW-0479">Metal-binding</keyword>
<dbReference type="SMART" id="SM00744">
    <property type="entry name" value="RINGv"/>
    <property type="match status" value="1"/>
</dbReference>
<dbReference type="AlphaFoldDB" id="A0A8C4S0N8"/>
<evidence type="ECO:0000256" key="9">
    <source>
        <dbReference type="SAM" id="MobiDB-lite"/>
    </source>
</evidence>
<dbReference type="Proteomes" id="UP000694620">
    <property type="component" value="Chromosome 8"/>
</dbReference>
<feature type="compositionally biased region" description="Polar residues" evidence="9">
    <location>
        <begin position="265"/>
        <end position="288"/>
    </location>
</feature>
<dbReference type="RefSeq" id="XP_028662248.1">
    <property type="nucleotide sequence ID" value="XM_028806415.2"/>
</dbReference>
<proteinExistence type="predicted"/>
<feature type="compositionally biased region" description="Low complexity" evidence="9">
    <location>
        <begin position="78"/>
        <end position="96"/>
    </location>
</feature>
<sequence>MDSKSRSPFGQSRSSSPPSSLSSSTSPLVASRLYSTRGSVLNNDCYSRSTSVKLDSDYQGSRLHRSSRDCTFPETCHSSWKLSSSSSALSSGSRNHSWSETSPGSRSKLVDTERYPGSYHGLLSPSQDCDSKRPKLSYASTSSYLRSPSTSGVSPCAGINDSSWRYNTVPKIESQNADLGRSRREFGKKPDQSFSGTGDYTRRNGVLLSSTSTASGFQDRTVTSYAQGARPKESSLTSVRANASTGNSSLSSDIQSSLYSREMTRSSTRAVNSASGRNTESSQRTPVSDSRYGRTCSWYTPGGERSASSSSSSSSSTSPSSPLPMGHQRQFRESADPDGRRTTRQLLSRLASSMSSTFFSRRSSQDSSASRSTSSGSEDASVSRVHVSSPSIERRNSSPDISERRTSDTSPGLSFFRRNRQGLSPVHETLNSVSDPEILTSASSENRNSNSWISSSLRNRYTPLFSRRRREGRDETAQMTGESSDSYESPLYRVGRRDCSEYKVPDGEEDPESNREVSSTAPASSTTASSEDVPRVGRSLRIPDSFFRLAMPSNVDSTLPENVMITVDILAGNRPEGQSQNESSVASRDPEKLKKIQESLLLEDSDEEEGDLCRICQMGVASPSNPLIEPCRCTGSLQYVHQECMKKWLQAKINSGSSLEAITTCELCKEKLHLNIENFDIDELYRTRANERAEYEFISCGLYLVVLLHLCEQRFSDMLGAANEASAHAGFINLARTLHEHMDDLESSYEESEEEADSRPSFDFDEEEEEGEY</sequence>
<evidence type="ECO:0000259" key="10">
    <source>
        <dbReference type="PROSITE" id="PS51292"/>
    </source>
</evidence>
<dbReference type="GeneID" id="114655435"/>
<evidence type="ECO:0000256" key="3">
    <source>
        <dbReference type="ARBA" id="ARBA00012483"/>
    </source>
</evidence>
<evidence type="ECO:0000256" key="4">
    <source>
        <dbReference type="ARBA" id="ARBA00022679"/>
    </source>
</evidence>
<comment type="pathway">
    <text evidence="2">Protein modification; protein ubiquitination.</text>
</comment>
<name>A0A8C4S0N8_ERPCA</name>
<feature type="compositionally biased region" description="Polar residues" evidence="9">
    <location>
        <begin position="477"/>
        <end position="487"/>
    </location>
</feature>
<dbReference type="GeneTree" id="ENSGT00530000063836"/>
<feature type="compositionally biased region" description="Acidic residues" evidence="9">
    <location>
        <begin position="763"/>
        <end position="773"/>
    </location>
</feature>
<reference evidence="11" key="2">
    <citation type="submission" date="2025-08" db="UniProtKB">
        <authorList>
            <consortium name="Ensembl"/>
        </authorList>
    </citation>
    <scope>IDENTIFICATION</scope>
</reference>
<keyword evidence="12" id="KW-1185">Reference proteome</keyword>
<keyword evidence="6" id="KW-0863">Zinc-finger</keyword>
<feature type="domain" description="RING-CH-type" evidence="10">
    <location>
        <begin position="605"/>
        <end position="675"/>
    </location>
</feature>
<dbReference type="Gene3D" id="3.30.40.10">
    <property type="entry name" value="Zinc/RING finger domain, C3HC4 (zinc finger)"/>
    <property type="match status" value="1"/>
</dbReference>
<gene>
    <name evidence="11" type="primary">MARCHF7</name>
    <name evidence="11" type="synonym">marchf7</name>
</gene>
<dbReference type="CTD" id="64844"/>
<dbReference type="EC" id="2.3.2.27" evidence="3"/>
<feature type="compositionally biased region" description="Low complexity" evidence="9">
    <location>
        <begin position="248"/>
        <end position="260"/>
    </location>
</feature>
<reference evidence="11" key="1">
    <citation type="submission" date="2021-06" db="EMBL/GenBank/DDBJ databases">
        <authorList>
            <consortium name="Wellcome Sanger Institute Data Sharing"/>
        </authorList>
    </citation>
    <scope>NUCLEOTIDE SEQUENCE [LARGE SCALE GENOMIC DNA]</scope>
</reference>
<evidence type="ECO:0000256" key="1">
    <source>
        <dbReference type="ARBA" id="ARBA00000900"/>
    </source>
</evidence>
<feature type="region of interest" description="Disordered" evidence="9">
    <location>
        <begin position="224"/>
        <end position="431"/>
    </location>
</feature>
<dbReference type="PANTHER" id="PTHR14471:SF1">
    <property type="entry name" value="E3 UBIQUITIN-PROTEIN LIGASE MARCHF7"/>
    <property type="match status" value="1"/>
</dbReference>
<dbReference type="PROSITE" id="PS51292">
    <property type="entry name" value="ZF_RING_CH"/>
    <property type="match status" value="1"/>
</dbReference>
<feature type="region of interest" description="Disordered" evidence="9">
    <location>
        <begin position="175"/>
        <end position="204"/>
    </location>
</feature>
<evidence type="ECO:0000313" key="12">
    <source>
        <dbReference type="Proteomes" id="UP000694620"/>
    </source>
</evidence>
<protein>
    <recommendedName>
        <fullName evidence="3">RING-type E3 ubiquitin transferase</fullName>
        <ecNumber evidence="3">2.3.2.27</ecNumber>
    </recommendedName>
</protein>
<dbReference type="GO" id="GO:0008270">
    <property type="term" value="F:zinc ion binding"/>
    <property type="evidence" value="ECO:0007669"/>
    <property type="project" value="UniProtKB-KW"/>
</dbReference>
<feature type="compositionally biased region" description="Low complexity" evidence="9">
    <location>
        <begin position="518"/>
        <end position="530"/>
    </location>
</feature>
<feature type="compositionally biased region" description="Basic and acidic residues" evidence="9">
    <location>
        <begin position="495"/>
        <end position="506"/>
    </location>
</feature>
<accession>A0A8C4S0N8</accession>
<reference evidence="11" key="3">
    <citation type="submission" date="2025-09" db="UniProtKB">
        <authorList>
            <consortium name="Ensembl"/>
        </authorList>
    </citation>
    <scope>IDENTIFICATION</scope>
</reference>
<keyword evidence="7" id="KW-0833">Ubl conjugation pathway</keyword>
<comment type="catalytic activity">
    <reaction evidence="1">
        <text>S-ubiquitinyl-[E2 ubiquitin-conjugating enzyme]-L-cysteine + [acceptor protein]-L-lysine = [E2 ubiquitin-conjugating enzyme]-L-cysteine + N(6)-ubiquitinyl-[acceptor protein]-L-lysine.</text>
        <dbReference type="EC" id="2.3.2.27"/>
    </reaction>
</comment>
<keyword evidence="4" id="KW-0808">Transferase</keyword>
<keyword evidence="8" id="KW-0862">Zinc</keyword>
<evidence type="ECO:0000256" key="8">
    <source>
        <dbReference type="ARBA" id="ARBA00022833"/>
    </source>
</evidence>
<evidence type="ECO:0000256" key="2">
    <source>
        <dbReference type="ARBA" id="ARBA00004906"/>
    </source>
</evidence>
<feature type="compositionally biased region" description="Low complexity" evidence="9">
    <location>
        <begin position="306"/>
        <end position="320"/>
    </location>
</feature>
<feature type="compositionally biased region" description="Basic and acidic residues" evidence="9">
    <location>
        <begin position="392"/>
        <end position="407"/>
    </location>
</feature>
<dbReference type="SUPFAM" id="SSF57850">
    <property type="entry name" value="RING/U-box"/>
    <property type="match status" value="1"/>
</dbReference>
<dbReference type="Ensembl" id="ENSECRT00000010704.1">
    <property type="protein sequence ID" value="ENSECRP00000010528.1"/>
    <property type="gene ID" value="ENSECRG00000007015.1"/>
</dbReference>
<feature type="compositionally biased region" description="Acidic residues" evidence="9">
    <location>
        <begin position="745"/>
        <end position="756"/>
    </location>
</feature>
<feature type="region of interest" description="Disordered" evidence="9">
    <location>
        <begin position="464"/>
        <end position="536"/>
    </location>
</feature>
<dbReference type="CDD" id="cd16812">
    <property type="entry name" value="RING_CH-C4HC3_MARCH7"/>
    <property type="match status" value="1"/>
</dbReference>
<feature type="compositionally biased region" description="Basic and acidic residues" evidence="9">
    <location>
        <begin position="180"/>
        <end position="191"/>
    </location>
</feature>
<dbReference type="OrthoDB" id="2154780at2759"/>
<dbReference type="InterPro" id="IPR052297">
    <property type="entry name" value="RING-CH-type_E3_ubiq-ligase"/>
</dbReference>
<feature type="region of interest" description="Disordered" evidence="9">
    <location>
        <begin position="1"/>
        <end position="28"/>
    </location>
</feature>
<evidence type="ECO:0000256" key="6">
    <source>
        <dbReference type="ARBA" id="ARBA00022771"/>
    </source>
</evidence>
<evidence type="ECO:0000256" key="7">
    <source>
        <dbReference type="ARBA" id="ARBA00022786"/>
    </source>
</evidence>
<dbReference type="PANTHER" id="PTHR14471">
    <property type="entry name" value="MARCH7/10 E3 UBIQUITIN PROTEIN LIGASE FAMILY MEMBER"/>
    <property type="match status" value="1"/>
</dbReference>
<organism evidence="11 12">
    <name type="scientific">Erpetoichthys calabaricus</name>
    <name type="common">Rope fish</name>
    <name type="synonym">Calamoichthys calabaricus</name>
    <dbReference type="NCBI Taxonomy" id="27687"/>
    <lineage>
        <taxon>Eukaryota</taxon>
        <taxon>Metazoa</taxon>
        <taxon>Chordata</taxon>
        <taxon>Craniata</taxon>
        <taxon>Vertebrata</taxon>
        <taxon>Euteleostomi</taxon>
        <taxon>Actinopterygii</taxon>
        <taxon>Polypteriformes</taxon>
        <taxon>Polypteridae</taxon>
        <taxon>Erpetoichthys</taxon>
    </lineage>
</organism>
<feature type="region of interest" description="Disordered" evidence="9">
    <location>
        <begin position="743"/>
        <end position="773"/>
    </location>
</feature>
<feature type="region of interest" description="Disordered" evidence="9">
    <location>
        <begin position="51"/>
        <end position="112"/>
    </location>
</feature>
<dbReference type="InterPro" id="IPR011016">
    <property type="entry name" value="Znf_RING-CH"/>
</dbReference>